<dbReference type="AlphaFoldDB" id="A0AAC9KB94"/>
<dbReference type="PANTHER" id="PTHR11961">
    <property type="entry name" value="CYTOCHROME C"/>
    <property type="match status" value="1"/>
</dbReference>
<dbReference type="PRINTS" id="PR00604">
    <property type="entry name" value="CYTCHRMECIAB"/>
</dbReference>
<evidence type="ECO:0000256" key="3">
    <source>
        <dbReference type="ARBA" id="ARBA00022723"/>
    </source>
</evidence>
<sequence>MFLPETRHTAIWSRLTKVPCRCRKIASRMPRRTAIGKSVNKIMSRRGSLGAVPFRTTLQRDETMQSKLVPALAFSAFALLAAGQARADGDAEAGKTLFKKCGFCHSTEAGKNKVGPSLAGIVGRKAGVEPGFNYSDALKSSGLTWDEATLNKWVENPKGLVSGTKMIFPGIKDEKDRQNLIAYLKTLK</sequence>
<keyword evidence="5 6" id="KW-0408">Iron</keyword>
<keyword evidence="2 6" id="KW-0349">Heme</keyword>
<dbReference type="InterPro" id="IPR002327">
    <property type="entry name" value="Cyt_c_1A/1B"/>
</dbReference>
<gene>
    <name evidence="8" type="ORF">GbCGDNIH9_1910</name>
</gene>
<evidence type="ECO:0000256" key="1">
    <source>
        <dbReference type="ARBA" id="ARBA00022448"/>
    </source>
</evidence>
<name>A0AAC9KB94_9PROT</name>
<dbReference type="Pfam" id="PF00034">
    <property type="entry name" value="Cytochrom_C"/>
    <property type="match status" value="1"/>
</dbReference>
<keyword evidence="3 6" id="KW-0479">Metal-binding</keyword>
<dbReference type="EMBL" id="CP018191">
    <property type="protein sequence ID" value="APH55227.1"/>
    <property type="molecule type" value="Genomic_DNA"/>
</dbReference>
<dbReference type="Gene3D" id="1.10.760.10">
    <property type="entry name" value="Cytochrome c-like domain"/>
    <property type="match status" value="1"/>
</dbReference>
<evidence type="ECO:0000313" key="9">
    <source>
        <dbReference type="Proteomes" id="UP000182373"/>
    </source>
</evidence>
<evidence type="ECO:0000313" key="8">
    <source>
        <dbReference type="EMBL" id="APH55227.1"/>
    </source>
</evidence>
<evidence type="ECO:0000256" key="4">
    <source>
        <dbReference type="ARBA" id="ARBA00022982"/>
    </source>
</evidence>
<dbReference type="GO" id="GO:0046872">
    <property type="term" value="F:metal ion binding"/>
    <property type="evidence" value="ECO:0007669"/>
    <property type="project" value="UniProtKB-KW"/>
</dbReference>
<dbReference type="InterPro" id="IPR036909">
    <property type="entry name" value="Cyt_c-like_dom_sf"/>
</dbReference>
<organism evidence="8 9">
    <name type="scientific">Granulibacter bethesdensis</name>
    <dbReference type="NCBI Taxonomy" id="364410"/>
    <lineage>
        <taxon>Bacteria</taxon>
        <taxon>Pseudomonadati</taxon>
        <taxon>Pseudomonadota</taxon>
        <taxon>Alphaproteobacteria</taxon>
        <taxon>Acetobacterales</taxon>
        <taxon>Acetobacteraceae</taxon>
        <taxon>Granulibacter</taxon>
    </lineage>
</organism>
<keyword evidence="4" id="KW-0249">Electron transport</keyword>
<dbReference type="InterPro" id="IPR009056">
    <property type="entry name" value="Cyt_c-like_dom"/>
</dbReference>
<accession>A0AAC9KB94</accession>
<protein>
    <submittedName>
        <fullName evidence="8">Cytochrome c</fullName>
    </submittedName>
</protein>
<dbReference type="SUPFAM" id="SSF46626">
    <property type="entry name" value="Cytochrome c"/>
    <property type="match status" value="1"/>
</dbReference>
<dbReference type="PROSITE" id="PS51007">
    <property type="entry name" value="CYTC"/>
    <property type="match status" value="1"/>
</dbReference>
<feature type="domain" description="Cytochrome c" evidence="7">
    <location>
        <begin position="89"/>
        <end position="188"/>
    </location>
</feature>
<evidence type="ECO:0000256" key="2">
    <source>
        <dbReference type="ARBA" id="ARBA00022617"/>
    </source>
</evidence>
<proteinExistence type="predicted"/>
<dbReference type="Proteomes" id="UP000182373">
    <property type="component" value="Chromosome"/>
</dbReference>
<evidence type="ECO:0000256" key="6">
    <source>
        <dbReference type="PROSITE-ProRule" id="PRU00433"/>
    </source>
</evidence>
<evidence type="ECO:0000259" key="7">
    <source>
        <dbReference type="PROSITE" id="PS51007"/>
    </source>
</evidence>
<reference evidence="9" key="1">
    <citation type="submission" date="2016-11" db="EMBL/GenBank/DDBJ databases">
        <title>Comparative genomic and phenotypic analysis of Granulibacter bethesdensis clinical isolates from patients with chronic granulomatous disease.</title>
        <authorList>
            <person name="Zarember K.A."/>
            <person name="Porcella S.F."/>
            <person name="Chu J."/>
            <person name="Ding L."/>
            <person name="Dahlstrom E."/>
            <person name="Barbian K."/>
            <person name="Martens C."/>
            <person name="Sykora L."/>
            <person name="Kramer S."/>
            <person name="Pettinato A.M."/>
            <person name="Hong H."/>
            <person name="Wald G."/>
            <person name="Berg L.J."/>
            <person name="Rogge L.S."/>
            <person name="Greenberg D.E."/>
            <person name="Falcone E.L."/>
            <person name="Neves J.F."/>
            <person name="Simoes M.J."/>
            <person name="Casal M."/>
            <person name="Rodriguez-Lopez F.C."/>
            <person name="Zelazny A."/>
            <person name="Gallin J.I."/>
            <person name="Holland S.M."/>
        </authorList>
    </citation>
    <scope>NUCLEOTIDE SEQUENCE [LARGE SCALE GENOMIC DNA]</scope>
    <source>
        <strain evidence="9">NIH9.1</strain>
    </source>
</reference>
<dbReference type="GO" id="GO:0009055">
    <property type="term" value="F:electron transfer activity"/>
    <property type="evidence" value="ECO:0007669"/>
    <property type="project" value="InterPro"/>
</dbReference>
<keyword evidence="1" id="KW-0813">Transport</keyword>
<dbReference type="GO" id="GO:0020037">
    <property type="term" value="F:heme binding"/>
    <property type="evidence" value="ECO:0007669"/>
    <property type="project" value="InterPro"/>
</dbReference>
<evidence type="ECO:0000256" key="5">
    <source>
        <dbReference type="ARBA" id="ARBA00023004"/>
    </source>
</evidence>